<feature type="non-terminal residue" evidence="1">
    <location>
        <position position="111"/>
    </location>
</feature>
<gene>
    <name evidence="1" type="ORF">ASPFODRAFT_53208</name>
</gene>
<accession>A0A1M3T0Y3</accession>
<evidence type="ECO:0000313" key="1">
    <source>
        <dbReference type="EMBL" id="OJZ80419.1"/>
    </source>
</evidence>
<proteinExistence type="predicted"/>
<reference evidence="2" key="1">
    <citation type="journal article" date="2017" name="Genome Biol.">
        <title>Comparative genomics reveals high biological diversity and specific adaptations in the industrially and medically important fungal genus Aspergillus.</title>
        <authorList>
            <person name="de Vries R.P."/>
            <person name="Riley R."/>
            <person name="Wiebenga A."/>
            <person name="Aguilar-Osorio G."/>
            <person name="Amillis S."/>
            <person name="Uchima C.A."/>
            <person name="Anderluh G."/>
            <person name="Asadollahi M."/>
            <person name="Askin M."/>
            <person name="Barry K."/>
            <person name="Battaglia E."/>
            <person name="Bayram O."/>
            <person name="Benocci T."/>
            <person name="Braus-Stromeyer S.A."/>
            <person name="Caldana C."/>
            <person name="Canovas D."/>
            <person name="Cerqueira G.C."/>
            <person name="Chen F."/>
            <person name="Chen W."/>
            <person name="Choi C."/>
            <person name="Clum A."/>
            <person name="Dos Santos R.A."/>
            <person name="Damasio A.R."/>
            <person name="Diallinas G."/>
            <person name="Emri T."/>
            <person name="Fekete E."/>
            <person name="Flipphi M."/>
            <person name="Freyberg S."/>
            <person name="Gallo A."/>
            <person name="Gournas C."/>
            <person name="Habgood R."/>
            <person name="Hainaut M."/>
            <person name="Harispe M.L."/>
            <person name="Henrissat B."/>
            <person name="Hilden K.S."/>
            <person name="Hope R."/>
            <person name="Hossain A."/>
            <person name="Karabika E."/>
            <person name="Karaffa L."/>
            <person name="Karanyi Z."/>
            <person name="Krasevec N."/>
            <person name="Kuo A."/>
            <person name="Kusch H."/>
            <person name="LaButti K."/>
            <person name="Lagendijk E.L."/>
            <person name="Lapidus A."/>
            <person name="Levasseur A."/>
            <person name="Lindquist E."/>
            <person name="Lipzen A."/>
            <person name="Logrieco A.F."/>
            <person name="MacCabe A."/>
            <person name="Maekelae M.R."/>
            <person name="Malavazi I."/>
            <person name="Melin P."/>
            <person name="Meyer V."/>
            <person name="Mielnichuk N."/>
            <person name="Miskei M."/>
            <person name="Molnar A.P."/>
            <person name="Mule G."/>
            <person name="Ngan C.Y."/>
            <person name="Orejas M."/>
            <person name="Orosz E."/>
            <person name="Ouedraogo J.P."/>
            <person name="Overkamp K.M."/>
            <person name="Park H.-S."/>
            <person name="Perrone G."/>
            <person name="Piumi F."/>
            <person name="Punt P.J."/>
            <person name="Ram A.F."/>
            <person name="Ramon A."/>
            <person name="Rauscher S."/>
            <person name="Record E."/>
            <person name="Riano-Pachon D.M."/>
            <person name="Robert V."/>
            <person name="Roehrig J."/>
            <person name="Ruller R."/>
            <person name="Salamov A."/>
            <person name="Salih N.S."/>
            <person name="Samson R.A."/>
            <person name="Sandor E."/>
            <person name="Sanguinetti M."/>
            <person name="Schuetze T."/>
            <person name="Sepcic K."/>
            <person name="Shelest E."/>
            <person name="Sherlock G."/>
            <person name="Sophianopoulou V."/>
            <person name="Squina F.M."/>
            <person name="Sun H."/>
            <person name="Susca A."/>
            <person name="Todd R.B."/>
            <person name="Tsang A."/>
            <person name="Unkles S.E."/>
            <person name="van de Wiele N."/>
            <person name="van Rossen-Uffink D."/>
            <person name="Oliveira J.V."/>
            <person name="Vesth T.C."/>
            <person name="Visser J."/>
            <person name="Yu J.-H."/>
            <person name="Zhou M."/>
            <person name="Andersen M.R."/>
            <person name="Archer D.B."/>
            <person name="Baker S.E."/>
            <person name="Benoit I."/>
            <person name="Brakhage A.A."/>
            <person name="Braus G.H."/>
            <person name="Fischer R."/>
            <person name="Frisvad J.C."/>
            <person name="Goldman G.H."/>
            <person name="Houbraken J."/>
            <person name="Oakley B."/>
            <person name="Pocsi I."/>
            <person name="Scazzocchio C."/>
            <person name="Seiboth B."/>
            <person name="vanKuyk P.A."/>
            <person name="Wortman J."/>
            <person name="Dyer P.S."/>
            <person name="Grigoriev I.V."/>
        </authorList>
    </citation>
    <scope>NUCLEOTIDE SEQUENCE [LARGE SCALE GENOMIC DNA]</scope>
    <source>
        <strain evidence="2">CBS 106.47</strain>
    </source>
</reference>
<organism evidence="1 2">
    <name type="scientific">Aspergillus luchuensis (strain CBS 106.47)</name>
    <dbReference type="NCBI Taxonomy" id="1137211"/>
    <lineage>
        <taxon>Eukaryota</taxon>
        <taxon>Fungi</taxon>
        <taxon>Dikarya</taxon>
        <taxon>Ascomycota</taxon>
        <taxon>Pezizomycotina</taxon>
        <taxon>Eurotiomycetes</taxon>
        <taxon>Eurotiomycetidae</taxon>
        <taxon>Eurotiales</taxon>
        <taxon>Aspergillaceae</taxon>
        <taxon>Aspergillus</taxon>
        <taxon>Aspergillus subgen. Circumdati</taxon>
    </lineage>
</organism>
<dbReference type="Proteomes" id="UP000184063">
    <property type="component" value="Unassembled WGS sequence"/>
</dbReference>
<dbReference type="EMBL" id="KV878255">
    <property type="protein sequence ID" value="OJZ80419.1"/>
    <property type="molecule type" value="Genomic_DNA"/>
</dbReference>
<evidence type="ECO:0000313" key="2">
    <source>
        <dbReference type="Proteomes" id="UP000184063"/>
    </source>
</evidence>
<dbReference type="VEuPathDB" id="FungiDB:ASPFODRAFT_53208"/>
<feature type="non-terminal residue" evidence="1">
    <location>
        <position position="1"/>
    </location>
</feature>
<dbReference type="OrthoDB" id="194358at2759"/>
<name>A0A1M3T0Y3_ASPLC</name>
<protein>
    <submittedName>
        <fullName evidence="1">Uncharacterized protein</fullName>
    </submittedName>
</protein>
<dbReference type="AlphaFoldDB" id="A0A1M3T0Y3"/>
<sequence length="111" mass="12543">LSGLVLFAPLQRQVLDELQLSRTKRLQQGLLFSAAHQAFLWHRSLPGLLHSAARRVDGLLLSRERLPVRRAFSEGLTELLVQSRTPKCPIHEIYSFMASALLMDAYPPGMH</sequence>